<protein>
    <submittedName>
        <fullName evidence="1">Uncharacterized protein</fullName>
    </submittedName>
</protein>
<organism evidence="1 2">
    <name type="scientific">Aspergillus sclerotiicarbonarius (strain CBS 121057 / IBT 28362)</name>
    <dbReference type="NCBI Taxonomy" id="1448318"/>
    <lineage>
        <taxon>Eukaryota</taxon>
        <taxon>Fungi</taxon>
        <taxon>Dikarya</taxon>
        <taxon>Ascomycota</taxon>
        <taxon>Pezizomycotina</taxon>
        <taxon>Eurotiomycetes</taxon>
        <taxon>Eurotiomycetidae</taxon>
        <taxon>Eurotiales</taxon>
        <taxon>Aspergillaceae</taxon>
        <taxon>Aspergillus</taxon>
        <taxon>Aspergillus subgen. Circumdati</taxon>
    </lineage>
</organism>
<evidence type="ECO:0000313" key="2">
    <source>
        <dbReference type="Proteomes" id="UP000248423"/>
    </source>
</evidence>
<keyword evidence="2" id="KW-1185">Reference proteome</keyword>
<accession>A0A319E5G7</accession>
<dbReference type="VEuPathDB" id="FungiDB:BO78DRAFT_149730"/>
<sequence length="129" mass="14659">MTCVRAGVVWCVVCGTCCVHVLLSSKTFPAILRLPMDTQHSHRPCSCFLPSFLPPVCWPTPQQSVSFVIGVLTVIVFVDCPDLLRGHCSRIRMSCLFFCYIALLRFWRNLCLLRRILLYIDRCCNLGSC</sequence>
<dbReference type="EMBL" id="KZ826359">
    <property type="protein sequence ID" value="PYI05302.1"/>
    <property type="molecule type" value="Genomic_DNA"/>
</dbReference>
<evidence type="ECO:0000313" key="1">
    <source>
        <dbReference type="EMBL" id="PYI05302.1"/>
    </source>
</evidence>
<name>A0A319E5G7_ASPSB</name>
<proteinExistence type="predicted"/>
<dbReference type="AlphaFoldDB" id="A0A319E5G7"/>
<reference evidence="1 2" key="1">
    <citation type="submission" date="2018-02" db="EMBL/GenBank/DDBJ databases">
        <title>The genomes of Aspergillus section Nigri reveals drivers in fungal speciation.</title>
        <authorList>
            <consortium name="DOE Joint Genome Institute"/>
            <person name="Vesth T.C."/>
            <person name="Nybo J."/>
            <person name="Theobald S."/>
            <person name="Brandl J."/>
            <person name="Frisvad J.C."/>
            <person name="Nielsen K.F."/>
            <person name="Lyhne E.K."/>
            <person name="Kogle M.E."/>
            <person name="Kuo A."/>
            <person name="Riley R."/>
            <person name="Clum A."/>
            <person name="Nolan M."/>
            <person name="Lipzen A."/>
            <person name="Salamov A."/>
            <person name="Henrissat B."/>
            <person name="Wiebenga A."/>
            <person name="De vries R.P."/>
            <person name="Grigoriev I.V."/>
            <person name="Mortensen U.H."/>
            <person name="Andersen M.R."/>
            <person name="Baker S.E."/>
        </authorList>
    </citation>
    <scope>NUCLEOTIDE SEQUENCE [LARGE SCALE GENOMIC DNA]</scope>
    <source>
        <strain evidence="1 2">CBS 121057</strain>
    </source>
</reference>
<dbReference type="Proteomes" id="UP000248423">
    <property type="component" value="Unassembled WGS sequence"/>
</dbReference>
<gene>
    <name evidence="1" type="ORF">BO78DRAFT_149730</name>
</gene>